<proteinExistence type="predicted"/>
<name>A0A222YZB1_9CAUD</name>
<dbReference type="EMBL" id="MF141539">
    <property type="protein sequence ID" value="ASR77164.1"/>
    <property type="molecule type" value="Genomic_DNA"/>
</dbReference>
<accession>A0A222YZB1</accession>
<keyword evidence="2" id="KW-1185">Reference proteome</keyword>
<protein>
    <submittedName>
        <fullName evidence="1">Uncharacterized protein</fullName>
    </submittedName>
</protein>
<organism evidence="1 2">
    <name type="scientific">Mycobacterium phage MyraDee</name>
    <dbReference type="NCBI Taxonomy" id="2024303"/>
    <lineage>
        <taxon>Viruses</taxon>
        <taxon>Duplodnaviria</taxon>
        <taxon>Heunggongvirae</taxon>
        <taxon>Uroviricota</taxon>
        <taxon>Caudoviricetes</taxon>
        <taxon>Myradeevirus</taxon>
        <taxon>Myradeevirus MyraDee</taxon>
    </lineage>
</organism>
<sequence>MNEKVLKSLEISIDITNDTLSIWAPEHVAVVTRTSTDETGCGVIFKPRKRGVI</sequence>
<evidence type="ECO:0000313" key="2">
    <source>
        <dbReference type="Proteomes" id="UP000225918"/>
    </source>
</evidence>
<gene>
    <name evidence="1" type="ORF">SEA_MYRADEE_57</name>
</gene>
<evidence type="ECO:0000313" key="1">
    <source>
        <dbReference type="EMBL" id="ASR77164.1"/>
    </source>
</evidence>
<dbReference type="Proteomes" id="UP000225918">
    <property type="component" value="Segment"/>
</dbReference>
<reference evidence="2" key="1">
    <citation type="submission" date="2017-05" db="EMBL/GenBank/DDBJ databases">
        <authorList>
            <person name="Song R."/>
            <person name="Chenine A.L."/>
            <person name="Ruprecht R.M."/>
        </authorList>
    </citation>
    <scope>NUCLEOTIDE SEQUENCE [LARGE SCALE GENOMIC DNA]</scope>
</reference>